<name>A0A9E8CTF3_9HYPH</name>
<gene>
    <name evidence="1" type="ORF">NWE54_08760</name>
</gene>
<accession>A0A9E8CTF3</accession>
<proteinExistence type="predicted"/>
<dbReference type="AlphaFoldDB" id="A0A9E8CTF3"/>
<reference evidence="1" key="1">
    <citation type="submission" date="2022-08" db="EMBL/GenBank/DDBJ databases">
        <title>Complete Genome Sequences of 2 Bosea sp. soil isolates.</title>
        <authorList>
            <person name="Alvarez Arevalo M."/>
            <person name="Sterndorff E.B."/>
            <person name="Faurdal D."/>
            <person name="Joergensen T.S."/>
            <person name="Weber T."/>
        </authorList>
    </citation>
    <scope>NUCLEOTIDE SEQUENCE</scope>
    <source>
        <strain evidence="1">NBC_00436</strain>
    </source>
</reference>
<protein>
    <submittedName>
        <fullName evidence="1">Uncharacterized protein</fullName>
    </submittedName>
</protein>
<dbReference type="EMBL" id="CP102774">
    <property type="protein sequence ID" value="UZF88858.1"/>
    <property type="molecule type" value="Genomic_DNA"/>
</dbReference>
<evidence type="ECO:0000313" key="1">
    <source>
        <dbReference type="EMBL" id="UZF88858.1"/>
    </source>
</evidence>
<sequence>MDPACHLYHIGNSWSISVPVGEMWYGMNVWGVRTPGKTAKHYHRLADARMESVFRMHQGYTLEANDPSAFVLYARPRLVQETDTLGPVGSNRYLRDPRRLFFERLDRLRTLPLLTAEITRPAGTLNNVISDGLFDADFSRGLVTHWHCTDGSYLALASAGSNIINTNDELDDKYPVRFSSTVLLPFNRTTFDRVRLANGSHEGAYTEQGPQAWTGYGAAHYVKLPADW</sequence>
<organism evidence="1">
    <name type="scientific">Bosea sp. NBC_00436</name>
    <dbReference type="NCBI Taxonomy" id="2969620"/>
    <lineage>
        <taxon>Bacteria</taxon>
        <taxon>Pseudomonadati</taxon>
        <taxon>Pseudomonadota</taxon>
        <taxon>Alphaproteobacteria</taxon>
        <taxon>Hyphomicrobiales</taxon>
        <taxon>Boseaceae</taxon>
        <taxon>Bosea</taxon>
    </lineage>
</organism>